<feature type="region of interest" description="Disordered" evidence="11">
    <location>
        <begin position="1"/>
        <end position="27"/>
    </location>
</feature>
<dbReference type="Pfam" id="PF18995">
    <property type="entry name" value="PRT6_C"/>
    <property type="match status" value="1"/>
</dbReference>
<dbReference type="InterPro" id="IPR044046">
    <property type="entry name" value="E3_ligase_UBR-like_C"/>
</dbReference>
<dbReference type="EC" id="2.3.2.27" evidence="10"/>
<dbReference type="InterPro" id="IPR014719">
    <property type="entry name" value="Ribosomal_bL12_C/ClpS-like"/>
</dbReference>
<feature type="compositionally biased region" description="Polar residues" evidence="11">
    <location>
        <begin position="1"/>
        <end position="16"/>
    </location>
</feature>
<dbReference type="Pfam" id="PF02207">
    <property type="entry name" value="zf-UBR"/>
    <property type="match status" value="1"/>
</dbReference>
<dbReference type="InterPro" id="IPR039164">
    <property type="entry name" value="UBR1-like"/>
</dbReference>
<dbReference type="GO" id="GO:0008270">
    <property type="term" value="F:zinc ion binding"/>
    <property type="evidence" value="ECO:0007669"/>
    <property type="project" value="UniProtKB-UniRule"/>
</dbReference>
<evidence type="ECO:0000256" key="4">
    <source>
        <dbReference type="ARBA" id="ARBA00022723"/>
    </source>
</evidence>
<feature type="domain" description="UBR-type" evidence="12">
    <location>
        <begin position="148"/>
        <end position="239"/>
    </location>
</feature>
<sequence length="2199" mass="250034">MASAPSGPQLSGDNNNSSSSSSSHHPTASTSFPSSSCSYSTLVQYLWQTPFFFNYRFDDHACKAILSFCYESLWQQNPALMEQYFYSSPQELQQAIEKQLKYRSSSSNREHDMNTTDTSSASASSINLPVWHSNAIVPPIDSSSERGRQCGHVFRKGEPVYRCRKVQAAYKIRDDLSLYLLYRTCGLDDTCVFCSRCFHATQHDGHDVLFSVSPGSGGCCDCGDPEAWKMPLNCRIHTDTSMSGGNMEDQEDAMNQVPAKVIDSIRSTIAATLDFVLDTLTLAPEDIALPNNTSSSSTRSDSRDVNDSQDEDKDVDMDKENNEFIFLLDGPRSSMEQSSSATSQDGSEEEYVCLAWNDEGHAFSHVLECLMSATGCEWERAKEMVDAIHNHGREVIAVSKSVDQLKKIAAPLAAINLGVTIRSTRDVYREKVCNLLIFWLKELVHGDTRFFNNVPGGDAIIRTIVAEELCAEWEIRNSVSTTSKQSDHIDDDDDNTMKDDSAIITAEKNISEDTEMYESTNMTYAPSTHPASTADSQYDAANIDWNPASMIQEFHQLRNEENQSWENTIANVSIKGKQPDTLMDASKRLDRETTLALASQIQLEFKKKLRLDYFMLYDLKLWKEMRIALRELYIASLAPSRIFKKTLGKRLARNYARLAESFLLKDREPEISIILFSVQLLTVPSVADLLVNQYEFFGLVCSALTAFFLTDHLYLLLPSERARSPSRINCESRAFRTRRYFNAFHDLRYIMNVDMIKPVLVQDPLYLRQFLDLISMFQSMNAQLCQKDTHVEYESEIWVNAFNVTLQIAKCCRQFSECFAKLPRSTDADQLAMARVLIRCITSVLKKIQEWDTSPDDMRQVPEDNSQSRQPRPTTQQPGVAGASSQVYHTIHPPYIEQPLEIVEYDILSQPVSFHHPLHWLLACFLEHVFMLNDQTVEMAGYPGRFAQVITLFKNAADDQVATPDVLLPILEYPLRTIAFSAQIRAGVWVRNGYGIRNQAHHYRDISLRENTYDADVFLLQVGFATIDSDKLLVTLMDRFGLYNWFNGERSHPHYDTTQTTFMVEELLNLLIVCASEQANVTGMTMEHRIRREIIHNLCLGPVTFSELIRRIPERLHEHAEFDRVLSQVGDYKAPVGINDAGSYRLKDECYSEVDPYFYHYSRNNREEAVAILKERWDKQHDGNKFFVTPRITQLQDGPFSFLGDFLQSRVFTQMMAYTLWNIHMGGSHKSDTNLDQALYLIMLALTDNNHRQPTNSTDERGGFYEYVCAHYFPFSDNDQSEELSLLDILCKLRDDEENYKEIHAQLDWIFDRLEEFGPGRTRRATHTWRNGRMKESETNNENGDAASEYQKKKQAALERQKKIMAQFAQAQSQFMEQNEGLYDEDDEDEIFNGANDASQHPVDDGTITRLCAYPTGTCIVCQEDVDEKSESYGMLGLIQTSDILRQSPSLHDSAVLSHICSMQGSLDVEWPDEQALPEDFDHIPGKPAQLHKTGLYASTCGHLMHIQCFEVYCTSIDSRHSSQLTRNQPENRTRNEFMCPLCKSLGNILLPIYWKGRKEEFPGVIQQHDDNDYASFLQSQVQAGADRIKHAVINRAQRRRTSGGSKLKEALNTYVVPYLRTVQGESSSDDWLGFRGPIFSSEPAIGTQQDTATAMDTTSFTETRWNVFDRDMLHGTTFDNYTTISQMYTRLFEVLSIIYRGLCNDETMQEMSSNVKSIDLLWGLVGYTITSVEIAARGSKRPKASQPDDTDTLFDQIPAQTRMLLRILCDSVLGYTHVMCQQNASSSNTGPTPNQVNSRVHLYALSRLRQIFPDVHIDDLVEMHGLGYDRMLLCDNPPLLQDDPFMILSELTFHGIRFTKLNTHAMIRVLLLAEITKTVVAIVQDQLKTMTEDDATATTMTDTDMQETPASIKQFCMFVMQHLNFSEAEANNVFNLVGAAKFFALIQSFALPFLRRTLILMIVRHGYIVSGRSTMDNTNTSEFDRLLDLLCLPSLDTLIRLDLDSQLVAAWCEQHVSESSRELQLHQETATLNTSARLVDIALDSPTPLYLLPLPRRFEQLIDESMRRICAKCGTIPTDPSICLLCGTFVCTQSFCCADGEYGECNLHSFECGGEIGIFLSVKRCVLILLHNDNGWFMNAPYLDSHGEVDLGLRRGKPQYLSLKRYAELRKLWLQHNIPVYVARQIEANFDVGGWTTL</sequence>
<evidence type="ECO:0000256" key="7">
    <source>
        <dbReference type="ARBA" id="ARBA00022833"/>
    </source>
</evidence>
<dbReference type="GO" id="GO:0005737">
    <property type="term" value="C:cytoplasm"/>
    <property type="evidence" value="ECO:0007669"/>
    <property type="project" value="TreeGrafter"/>
</dbReference>
<reference evidence="13" key="1">
    <citation type="journal article" date="2014" name="Genome Announc.">
        <title>De novo whole-genome sequence and genome annotation of Lichtheimia ramosa.</title>
        <authorList>
            <person name="Linde J."/>
            <person name="Schwartze V."/>
            <person name="Binder U."/>
            <person name="Lass-Florl C."/>
            <person name="Voigt K."/>
            <person name="Horn F."/>
        </authorList>
    </citation>
    <scope>NUCLEOTIDE SEQUENCE</scope>
    <source>
        <strain evidence="13">JMRC FSU:6197</strain>
    </source>
</reference>
<dbReference type="InterPro" id="IPR003126">
    <property type="entry name" value="Znf_UBR"/>
</dbReference>
<dbReference type="SUPFAM" id="SSF54736">
    <property type="entry name" value="ClpS-like"/>
    <property type="match status" value="1"/>
</dbReference>
<organism evidence="13">
    <name type="scientific">Lichtheimia ramosa</name>
    <dbReference type="NCBI Taxonomy" id="688394"/>
    <lineage>
        <taxon>Eukaryota</taxon>
        <taxon>Fungi</taxon>
        <taxon>Fungi incertae sedis</taxon>
        <taxon>Mucoromycota</taxon>
        <taxon>Mucoromycotina</taxon>
        <taxon>Mucoromycetes</taxon>
        <taxon>Mucorales</taxon>
        <taxon>Lichtheimiaceae</taxon>
        <taxon>Lichtheimia</taxon>
    </lineage>
</organism>
<dbReference type="PANTHER" id="PTHR21497:SF24">
    <property type="entry name" value="E3 UBIQUITIN-PROTEIN LIGASE UBR1"/>
    <property type="match status" value="1"/>
</dbReference>
<keyword evidence="7 10" id="KW-0862">Zinc</keyword>
<evidence type="ECO:0000256" key="1">
    <source>
        <dbReference type="ARBA" id="ARBA00000900"/>
    </source>
</evidence>
<dbReference type="OrthoDB" id="26387at2759"/>
<dbReference type="CDD" id="cd19673">
    <property type="entry name" value="UBR-box_UBR3"/>
    <property type="match status" value="1"/>
</dbReference>
<protein>
    <recommendedName>
        <fullName evidence="10">E3 ubiquitin-protein ligase</fullName>
        <ecNumber evidence="10">2.3.2.27</ecNumber>
    </recommendedName>
</protein>
<dbReference type="PROSITE" id="PS51157">
    <property type="entry name" value="ZF_UBR"/>
    <property type="match status" value="1"/>
</dbReference>
<evidence type="ECO:0000256" key="5">
    <source>
        <dbReference type="ARBA" id="ARBA00022771"/>
    </source>
</evidence>
<dbReference type="FunFam" id="2.10.110.30:FF:000002">
    <property type="entry name" value="Putative e3 ubiquitin-protein ligase ubr3"/>
    <property type="match status" value="1"/>
</dbReference>
<feature type="region of interest" description="Disordered" evidence="11">
    <location>
        <begin position="100"/>
        <end position="122"/>
    </location>
</feature>
<dbReference type="InterPro" id="IPR055194">
    <property type="entry name" value="UBR1-like_WH"/>
</dbReference>
<evidence type="ECO:0000256" key="11">
    <source>
        <dbReference type="SAM" id="MobiDB-lite"/>
    </source>
</evidence>
<comment type="catalytic activity">
    <reaction evidence="1 10">
        <text>S-ubiquitinyl-[E2 ubiquitin-conjugating enzyme]-L-cysteine + [acceptor protein]-L-lysine = [E2 ubiquitin-conjugating enzyme]-L-cysteine + N(6)-ubiquitinyl-[acceptor protein]-L-lysine.</text>
        <dbReference type="EC" id="2.3.2.27"/>
    </reaction>
</comment>
<comment type="similarity">
    <text evidence="8 10">Belongs to the E3 ubiquitin-protein ligase UBR1-like family.</text>
</comment>
<evidence type="ECO:0000259" key="12">
    <source>
        <dbReference type="PROSITE" id="PS51157"/>
    </source>
</evidence>
<evidence type="ECO:0000256" key="3">
    <source>
        <dbReference type="ARBA" id="ARBA00022679"/>
    </source>
</evidence>
<gene>
    <name evidence="13" type="ORF">LRAMOSA04401</name>
</gene>
<dbReference type="SMART" id="SM00396">
    <property type="entry name" value="ZnF_UBR1"/>
    <property type="match status" value="1"/>
</dbReference>
<dbReference type="Pfam" id="PF22960">
    <property type="entry name" value="WHD_UBR1"/>
    <property type="match status" value="1"/>
</dbReference>
<evidence type="ECO:0000256" key="8">
    <source>
        <dbReference type="ARBA" id="ARBA00046341"/>
    </source>
</evidence>
<dbReference type="CDD" id="cd16482">
    <property type="entry name" value="RING-H2_UBR1-like"/>
    <property type="match status" value="1"/>
</dbReference>
<dbReference type="Pfam" id="PF02617">
    <property type="entry name" value="ClpS"/>
    <property type="match status" value="1"/>
</dbReference>
<dbReference type="Gene3D" id="2.10.110.30">
    <property type="match status" value="1"/>
</dbReference>
<dbReference type="EMBL" id="LK023357">
    <property type="protein sequence ID" value="CDS12206.1"/>
    <property type="molecule type" value="Genomic_DNA"/>
</dbReference>
<dbReference type="GO" id="GO:0016567">
    <property type="term" value="P:protein ubiquitination"/>
    <property type="evidence" value="ECO:0007669"/>
    <property type="project" value="UniProtKB-UniRule"/>
</dbReference>
<comment type="function">
    <text evidence="10">Ubiquitin ligase protein which is a component of the N-end rule pathway. Recognizes and binds to proteins bearing specific N-terminal residues that are destabilizing according to the N-end rule, leading to their ubiquitination and subsequent degradation.</text>
</comment>
<feature type="compositionally biased region" description="Low complexity" evidence="11">
    <location>
        <begin position="867"/>
        <end position="878"/>
    </location>
</feature>
<keyword evidence="6 10" id="KW-0833">Ubl conjugation pathway</keyword>
<keyword evidence="4 10" id="KW-0479">Metal-binding</keyword>
<evidence type="ECO:0000256" key="2">
    <source>
        <dbReference type="ARBA" id="ARBA00004906"/>
    </source>
</evidence>
<comment type="pathway">
    <text evidence="2 10">Protein modification; protein ubiquitination.</text>
</comment>
<dbReference type="GO" id="GO:0000151">
    <property type="term" value="C:ubiquitin ligase complex"/>
    <property type="evidence" value="ECO:0007669"/>
    <property type="project" value="TreeGrafter"/>
</dbReference>
<dbReference type="GO" id="GO:0071596">
    <property type="term" value="P:ubiquitin-dependent protein catabolic process via the N-end rule pathway"/>
    <property type="evidence" value="ECO:0007669"/>
    <property type="project" value="UniProtKB-UniRule"/>
</dbReference>
<dbReference type="SUPFAM" id="SSF46785">
    <property type="entry name" value="Winged helix' DNA-binding domain"/>
    <property type="match status" value="1"/>
</dbReference>
<dbReference type="InterPro" id="IPR003769">
    <property type="entry name" value="ClpS_core"/>
</dbReference>
<feature type="compositionally biased region" description="Low complexity" evidence="11">
    <location>
        <begin position="17"/>
        <end position="27"/>
    </location>
</feature>
<evidence type="ECO:0000256" key="10">
    <source>
        <dbReference type="RuleBase" id="RU366018"/>
    </source>
</evidence>
<evidence type="ECO:0000256" key="9">
    <source>
        <dbReference type="PROSITE-ProRule" id="PRU00508"/>
    </source>
</evidence>
<dbReference type="PANTHER" id="PTHR21497">
    <property type="entry name" value="UBIQUITIN LIGASE E3 ALPHA-RELATED"/>
    <property type="match status" value="1"/>
</dbReference>
<evidence type="ECO:0000256" key="6">
    <source>
        <dbReference type="ARBA" id="ARBA00022786"/>
    </source>
</evidence>
<dbReference type="InterPro" id="IPR036390">
    <property type="entry name" value="WH_DNA-bd_sf"/>
</dbReference>
<dbReference type="Gene3D" id="1.10.10.2670">
    <property type="entry name" value="E3 ubiquitin-protein ligase"/>
    <property type="match status" value="1"/>
</dbReference>
<accession>A0A077WX50</accession>
<name>A0A077WX50_9FUNG</name>
<keyword evidence="5 10" id="KW-0863">Zinc-finger</keyword>
<feature type="region of interest" description="Disordered" evidence="11">
    <location>
        <begin position="855"/>
        <end position="883"/>
    </location>
</feature>
<dbReference type="InterPro" id="IPR042065">
    <property type="entry name" value="E3_ELL-like"/>
</dbReference>
<feature type="zinc finger region" description="UBR-type" evidence="9">
    <location>
        <begin position="148"/>
        <end position="239"/>
    </location>
</feature>
<proteinExistence type="inferred from homology"/>
<evidence type="ECO:0000313" key="13">
    <source>
        <dbReference type="EMBL" id="CDS12206.1"/>
    </source>
</evidence>
<feature type="region of interest" description="Disordered" evidence="11">
    <location>
        <begin position="287"/>
        <end position="316"/>
    </location>
</feature>
<dbReference type="GO" id="GO:0061630">
    <property type="term" value="F:ubiquitin protein ligase activity"/>
    <property type="evidence" value="ECO:0007669"/>
    <property type="project" value="UniProtKB-UniRule"/>
</dbReference>
<dbReference type="Gene3D" id="3.30.1390.10">
    <property type="match status" value="1"/>
</dbReference>
<keyword evidence="3 10" id="KW-0808">Transferase</keyword>
<dbReference type="UniPathway" id="UPA00143"/>